<comment type="caution">
    <text evidence="1">The sequence shown here is derived from an EMBL/GenBank/DDBJ whole genome shotgun (WGS) entry which is preliminary data.</text>
</comment>
<keyword evidence="2" id="KW-1185">Reference proteome</keyword>
<evidence type="ECO:0000313" key="1">
    <source>
        <dbReference type="EMBL" id="KAJ4442034.1"/>
    </source>
</evidence>
<gene>
    <name evidence="1" type="ORF">ANN_11898</name>
</gene>
<proteinExistence type="predicted"/>
<organism evidence="1 2">
    <name type="scientific">Periplaneta americana</name>
    <name type="common">American cockroach</name>
    <name type="synonym">Blatta americana</name>
    <dbReference type="NCBI Taxonomy" id="6978"/>
    <lineage>
        <taxon>Eukaryota</taxon>
        <taxon>Metazoa</taxon>
        <taxon>Ecdysozoa</taxon>
        <taxon>Arthropoda</taxon>
        <taxon>Hexapoda</taxon>
        <taxon>Insecta</taxon>
        <taxon>Pterygota</taxon>
        <taxon>Neoptera</taxon>
        <taxon>Polyneoptera</taxon>
        <taxon>Dictyoptera</taxon>
        <taxon>Blattodea</taxon>
        <taxon>Blattoidea</taxon>
        <taxon>Blattidae</taxon>
        <taxon>Blattinae</taxon>
        <taxon>Periplaneta</taxon>
    </lineage>
</organism>
<dbReference type="Proteomes" id="UP001148838">
    <property type="component" value="Unassembled WGS sequence"/>
</dbReference>
<name>A0ABQ8T6B2_PERAM</name>
<accession>A0ABQ8T6B2</accession>
<evidence type="ECO:0000313" key="2">
    <source>
        <dbReference type="Proteomes" id="UP001148838"/>
    </source>
</evidence>
<sequence>MNGLCNVQRSLRRRAQTIKLAADRNNKNTNPVSGDIGHYKTWRQLRSSLWQWGYGAENRRGKNRDLRAILKSIFVEAEIHAYHMGYFAAEEAGTAEFVKSEPAVVSLIFVSSGRSRGEGSGFFWSAISRDAWNLRGYVAVVINYGREGTTASFQLISEPVSEKARASKPVLCTGVRLECASASASASEGLSLSAVDRSWRDLSSSAVDRSWRDPSSSTVNCL</sequence>
<dbReference type="EMBL" id="JAJSOF020000015">
    <property type="protein sequence ID" value="KAJ4442034.1"/>
    <property type="molecule type" value="Genomic_DNA"/>
</dbReference>
<protein>
    <submittedName>
        <fullName evidence="1">Uncharacterized protein</fullName>
    </submittedName>
</protein>
<reference evidence="1 2" key="1">
    <citation type="journal article" date="2022" name="Allergy">
        <title>Genome assembly and annotation of Periplaneta americana reveal a comprehensive cockroach allergen profile.</title>
        <authorList>
            <person name="Wang L."/>
            <person name="Xiong Q."/>
            <person name="Saelim N."/>
            <person name="Wang L."/>
            <person name="Nong W."/>
            <person name="Wan A.T."/>
            <person name="Shi M."/>
            <person name="Liu X."/>
            <person name="Cao Q."/>
            <person name="Hui J.H.L."/>
            <person name="Sookrung N."/>
            <person name="Leung T.F."/>
            <person name="Tungtrongchitr A."/>
            <person name="Tsui S.K.W."/>
        </authorList>
    </citation>
    <scope>NUCLEOTIDE SEQUENCE [LARGE SCALE GENOMIC DNA]</scope>
    <source>
        <strain evidence="1">PWHHKU_190912</strain>
    </source>
</reference>